<dbReference type="AlphaFoldDB" id="A0A7J7ISF1"/>
<name>A0A7J7ISF1_9RHOD</name>
<feature type="region of interest" description="Disordered" evidence="3">
    <location>
        <begin position="148"/>
        <end position="215"/>
    </location>
</feature>
<evidence type="ECO:0000256" key="2">
    <source>
        <dbReference type="ARBA" id="ARBA00022840"/>
    </source>
</evidence>
<gene>
    <name evidence="4" type="primary">HYOU1_2</name>
    <name evidence="4" type="ORF">F1559_005091</name>
</gene>
<keyword evidence="2" id="KW-0067">ATP-binding</keyword>
<evidence type="ECO:0000313" key="4">
    <source>
        <dbReference type="EMBL" id="KAF6005487.1"/>
    </source>
</evidence>
<sequence length="215" mass="23924">MGAAFYAAALSPLFRVRQIGIYDVHPRGFMVCAASGAADRQPHDHCEELSARMARFDGSRRIKFLNVSANTELHLYEGGDTTDFWTNASRVAHWKFEGWPEGHESPMDLEVRFGMDALGEVELASAQIQWNGTVKTDIWRAGEGVRRDQHLDHAPGGTSETDPSKPLQERSVETNATEETIAPSTVTRKEPASASNRAKTRKLRPSRKSSVWDQS</sequence>
<comment type="caution">
    <text evidence="4">The sequence shown here is derived from an EMBL/GenBank/DDBJ whole genome shotgun (WGS) entry which is preliminary data.</text>
</comment>
<organism evidence="4 5">
    <name type="scientific">Cyanidiococcus yangmingshanensis</name>
    <dbReference type="NCBI Taxonomy" id="2690220"/>
    <lineage>
        <taxon>Eukaryota</taxon>
        <taxon>Rhodophyta</taxon>
        <taxon>Bangiophyceae</taxon>
        <taxon>Cyanidiales</taxon>
        <taxon>Cyanidiaceae</taxon>
        <taxon>Cyanidiococcus</taxon>
    </lineage>
</organism>
<keyword evidence="1" id="KW-0547">Nucleotide-binding</keyword>
<accession>A0A7J7ISF1</accession>
<keyword evidence="5" id="KW-1185">Reference proteome</keyword>
<dbReference type="EMBL" id="VWRR01000001">
    <property type="protein sequence ID" value="KAF6005487.1"/>
    <property type="molecule type" value="Genomic_DNA"/>
</dbReference>
<dbReference type="GO" id="GO:0140662">
    <property type="term" value="F:ATP-dependent protein folding chaperone"/>
    <property type="evidence" value="ECO:0007669"/>
    <property type="project" value="InterPro"/>
</dbReference>
<protein>
    <submittedName>
        <fullName evidence="4">Hypoxia up-regulated protein 1</fullName>
    </submittedName>
</protein>
<dbReference type="Pfam" id="PF00012">
    <property type="entry name" value="HSP70"/>
    <property type="match status" value="1"/>
</dbReference>
<feature type="compositionally biased region" description="Polar residues" evidence="3">
    <location>
        <begin position="173"/>
        <end position="186"/>
    </location>
</feature>
<evidence type="ECO:0000256" key="1">
    <source>
        <dbReference type="ARBA" id="ARBA00022741"/>
    </source>
</evidence>
<dbReference type="InterPro" id="IPR013126">
    <property type="entry name" value="Hsp_70_fam"/>
</dbReference>
<feature type="compositionally biased region" description="Basic residues" evidence="3">
    <location>
        <begin position="198"/>
        <end position="207"/>
    </location>
</feature>
<dbReference type="Proteomes" id="UP000530660">
    <property type="component" value="Unassembled WGS sequence"/>
</dbReference>
<reference evidence="4 5" key="1">
    <citation type="journal article" date="2020" name="J. Phycol.">
        <title>Comparative genome analysis reveals Cyanidiococcus gen. nov., a new extremophilic red algal genus sister to Cyanidioschyzon (Cyanidioschyzonaceae, Rhodophyta).</title>
        <authorList>
            <person name="Liu S.-L."/>
            <person name="Chiang Y.-R."/>
            <person name="Yoon H.S."/>
            <person name="Fu H.-Y."/>
        </authorList>
    </citation>
    <scope>NUCLEOTIDE SEQUENCE [LARGE SCALE GENOMIC DNA]</scope>
    <source>
        <strain evidence="4 5">THAL066</strain>
    </source>
</reference>
<evidence type="ECO:0000256" key="3">
    <source>
        <dbReference type="SAM" id="MobiDB-lite"/>
    </source>
</evidence>
<proteinExistence type="predicted"/>
<dbReference type="GO" id="GO:0005524">
    <property type="term" value="F:ATP binding"/>
    <property type="evidence" value="ECO:0007669"/>
    <property type="project" value="UniProtKB-KW"/>
</dbReference>
<evidence type="ECO:0000313" key="5">
    <source>
        <dbReference type="Proteomes" id="UP000530660"/>
    </source>
</evidence>